<dbReference type="Proteomes" id="UP000324748">
    <property type="component" value="Unassembled WGS sequence"/>
</dbReference>
<evidence type="ECO:0000313" key="3">
    <source>
        <dbReference type="Proteomes" id="UP000324748"/>
    </source>
</evidence>
<gene>
    <name evidence="2" type="ORF">PGT21_011914</name>
</gene>
<feature type="compositionally biased region" description="Polar residues" evidence="1">
    <location>
        <begin position="17"/>
        <end position="26"/>
    </location>
</feature>
<comment type="caution">
    <text evidence="2">The sequence shown here is derived from an EMBL/GenBank/DDBJ whole genome shotgun (WGS) entry which is preliminary data.</text>
</comment>
<dbReference type="AlphaFoldDB" id="A0A5B0QMM3"/>
<evidence type="ECO:0000313" key="2">
    <source>
        <dbReference type="EMBL" id="KAA1114517.1"/>
    </source>
</evidence>
<sequence length="146" mass="15848">MSSAVTPSDSACHPSNACRSRYSSGRSWTGIPPPLLPLSAVNPGVRQCPDSPQQAFQNLAHLVYFSRSPAPRKARLSTNAPPLSSACVRSVSSACFPHQPRAFRMPPNKPSKALVKARSRRHTGQWLREERLEDFPSTSAGLPESA</sequence>
<organism evidence="2 3">
    <name type="scientific">Puccinia graminis f. sp. tritici</name>
    <dbReference type="NCBI Taxonomy" id="56615"/>
    <lineage>
        <taxon>Eukaryota</taxon>
        <taxon>Fungi</taxon>
        <taxon>Dikarya</taxon>
        <taxon>Basidiomycota</taxon>
        <taxon>Pucciniomycotina</taxon>
        <taxon>Pucciniomycetes</taxon>
        <taxon>Pucciniales</taxon>
        <taxon>Pucciniaceae</taxon>
        <taxon>Puccinia</taxon>
    </lineage>
</organism>
<dbReference type="EMBL" id="VSWC01000014">
    <property type="protein sequence ID" value="KAA1114517.1"/>
    <property type="molecule type" value="Genomic_DNA"/>
</dbReference>
<feature type="region of interest" description="Disordered" evidence="1">
    <location>
        <begin position="1"/>
        <end position="26"/>
    </location>
</feature>
<proteinExistence type="predicted"/>
<feature type="region of interest" description="Disordered" evidence="1">
    <location>
        <begin position="99"/>
        <end position="146"/>
    </location>
</feature>
<reference evidence="2 3" key="1">
    <citation type="submission" date="2019-05" db="EMBL/GenBank/DDBJ databases">
        <title>Emergence of the Ug99 lineage of the wheat stem rust pathogen through somatic hybridization.</title>
        <authorList>
            <person name="Li F."/>
            <person name="Upadhyaya N.M."/>
            <person name="Sperschneider J."/>
            <person name="Matny O."/>
            <person name="Nguyen-Phuc H."/>
            <person name="Mago R."/>
            <person name="Raley C."/>
            <person name="Miller M.E."/>
            <person name="Silverstein K.A.T."/>
            <person name="Henningsen E."/>
            <person name="Hirsch C.D."/>
            <person name="Visser B."/>
            <person name="Pretorius Z.A."/>
            <person name="Steffenson B.J."/>
            <person name="Schwessinger B."/>
            <person name="Dodds P.N."/>
            <person name="Figueroa M."/>
        </authorList>
    </citation>
    <scope>NUCLEOTIDE SEQUENCE [LARGE SCALE GENOMIC DNA]</scope>
    <source>
        <strain evidence="2">21-0</strain>
    </source>
</reference>
<keyword evidence="3" id="KW-1185">Reference proteome</keyword>
<protein>
    <submittedName>
        <fullName evidence="2">Uncharacterized protein</fullName>
    </submittedName>
</protein>
<name>A0A5B0QMM3_PUCGR</name>
<accession>A0A5B0QMM3</accession>
<evidence type="ECO:0000256" key="1">
    <source>
        <dbReference type="SAM" id="MobiDB-lite"/>
    </source>
</evidence>